<dbReference type="InterPro" id="IPR005592">
    <property type="entry name" value="Mono/diacylglycerol_lipase_N"/>
</dbReference>
<name>A0AAD2AI82_9LAMI</name>
<dbReference type="Pfam" id="PF03893">
    <property type="entry name" value="Lipase3_N"/>
    <property type="match status" value="1"/>
</dbReference>
<dbReference type="AlphaFoldDB" id="A0AAD2AI82"/>
<dbReference type="PANTHER" id="PTHR46398">
    <property type="entry name" value="ALPHA/BETA-HYDROLASES SUPERFAMILY PROTEIN"/>
    <property type="match status" value="1"/>
</dbReference>
<organism evidence="2 3">
    <name type="scientific">Fraxinus pennsylvanica</name>
    <dbReference type="NCBI Taxonomy" id="56036"/>
    <lineage>
        <taxon>Eukaryota</taxon>
        <taxon>Viridiplantae</taxon>
        <taxon>Streptophyta</taxon>
        <taxon>Embryophyta</taxon>
        <taxon>Tracheophyta</taxon>
        <taxon>Spermatophyta</taxon>
        <taxon>Magnoliopsida</taxon>
        <taxon>eudicotyledons</taxon>
        <taxon>Gunneridae</taxon>
        <taxon>Pentapetalae</taxon>
        <taxon>asterids</taxon>
        <taxon>lamiids</taxon>
        <taxon>Lamiales</taxon>
        <taxon>Oleaceae</taxon>
        <taxon>Oleeae</taxon>
        <taxon>Fraxinus</taxon>
    </lineage>
</organism>
<gene>
    <name evidence="2" type="ORF">FPE_LOCUS33310</name>
</gene>
<dbReference type="EMBL" id="OU503057">
    <property type="protein sequence ID" value="CAI9785880.1"/>
    <property type="molecule type" value="Genomic_DNA"/>
</dbReference>
<dbReference type="PANTHER" id="PTHR46398:SF4">
    <property type="entry name" value="ALPHA_BETA-HYDROLASES SUPERFAMILY PROTEIN"/>
    <property type="match status" value="1"/>
</dbReference>
<evidence type="ECO:0000313" key="3">
    <source>
        <dbReference type="Proteomes" id="UP000834106"/>
    </source>
</evidence>
<evidence type="ECO:0000313" key="2">
    <source>
        <dbReference type="EMBL" id="CAI9785880.1"/>
    </source>
</evidence>
<sequence>MPFRSPSFRVLSCRNCSLGKGSEIDEDDPFQDEDLPDDYKKMKFSALSILQLLSLILIITALVCSHDTETWGLATPEEFEPVPRLCRYILAVFEDDLRHPLWEPPEGYGINADWIIIKGSYKDTNGRAPLIYCLGKSGISATKLALARGASVLAIDENEKLVPIGFTTTPLPITQTVSSFRIPEGTG</sequence>
<dbReference type="GO" id="GO:0016042">
    <property type="term" value="P:lipid catabolic process"/>
    <property type="evidence" value="ECO:0007669"/>
    <property type="project" value="InterPro"/>
</dbReference>
<keyword evidence="3" id="KW-1185">Reference proteome</keyword>
<protein>
    <recommendedName>
        <fullName evidence="1">Mono-/di-acylglycerol lipase N-terminal domain-containing protein</fullName>
    </recommendedName>
</protein>
<evidence type="ECO:0000259" key="1">
    <source>
        <dbReference type="Pfam" id="PF03893"/>
    </source>
</evidence>
<accession>A0AAD2AI82</accession>
<proteinExistence type="predicted"/>
<reference evidence="2" key="1">
    <citation type="submission" date="2023-05" db="EMBL/GenBank/DDBJ databases">
        <authorList>
            <person name="Huff M."/>
        </authorList>
    </citation>
    <scope>NUCLEOTIDE SEQUENCE</scope>
</reference>
<dbReference type="Proteomes" id="UP000834106">
    <property type="component" value="Chromosome 22"/>
</dbReference>
<feature type="domain" description="Mono-/di-acylglycerol lipase N-terminal" evidence="1">
    <location>
        <begin position="65"/>
        <end position="109"/>
    </location>
</feature>